<keyword evidence="2" id="KW-1133">Transmembrane helix</keyword>
<dbReference type="GO" id="GO:0005506">
    <property type="term" value="F:iron ion binding"/>
    <property type="evidence" value="ECO:0007669"/>
    <property type="project" value="InterPro"/>
</dbReference>
<feature type="transmembrane region" description="Helical" evidence="2">
    <location>
        <begin position="12"/>
        <end position="31"/>
    </location>
</feature>
<gene>
    <name evidence="4" type="primary">LOC118760879</name>
</gene>
<evidence type="ECO:0000256" key="2">
    <source>
        <dbReference type="SAM" id="Phobius"/>
    </source>
</evidence>
<dbReference type="GO" id="GO:0020037">
    <property type="term" value="F:heme binding"/>
    <property type="evidence" value="ECO:0007669"/>
    <property type="project" value="InterPro"/>
</dbReference>
<dbReference type="PRINTS" id="PR00463">
    <property type="entry name" value="EP450I"/>
</dbReference>
<keyword evidence="2" id="KW-0472">Membrane</keyword>
<dbReference type="PANTHER" id="PTHR24299">
    <property type="entry name" value="CYTOCHROME P450 FAMILY 1"/>
    <property type="match status" value="1"/>
</dbReference>
<evidence type="ECO:0000313" key="4">
    <source>
        <dbReference type="RefSeq" id="XP_036354372.1"/>
    </source>
</evidence>
<dbReference type="RefSeq" id="XP_036354372.1">
    <property type="nucleotide sequence ID" value="XM_036498479.1"/>
</dbReference>
<dbReference type="Pfam" id="PF00067">
    <property type="entry name" value="p450"/>
    <property type="match status" value="1"/>
</dbReference>
<accession>A0A7E6EHK6</accession>
<organism evidence="3 4">
    <name type="scientific">Octopus sinensis</name>
    <name type="common">East Asian common octopus</name>
    <dbReference type="NCBI Taxonomy" id="2607531"/>
    <lineage>
        <taxon>Eukaryota</taxon>
        <taxon>Metazoa</taxon>
        <taxon>Spiralia</taxon>
        <taxon>Lophotrochozoa</taxon>
        <taxon>Mollusca</taxon>
        <taxon>Cephalopoda</taxon>
        <taxon>Coleoidea</taxon>
        <taxon>Octopodiformes</taxon>
        <taxon>Octopoda</taxon>
        <taxon>Incirrata</taxon>
        <taxon>Octopodidae</taxon>
        <taxon>Octopus</taxon>
    </lineage>
</organism>
<keyword evidence="2" id="KW-0812">Transmembrane</keyword>
<reference evidence="4" key="1">
    <citation type="submission" date="2025-08" db="UniProtKB">
        <authorList>
            <consortium name="RefSeq"/>
        </authorList>
    </citation>
    <scope>IDENTIFICATION</scope>
</reference>
<dbReference type="Proteomes" id="UP000515154">
    <property type="component" value="Unplaced"/>
</dbReference>
<evidence type="ECO:0000256" key="1">
    <source>
        <dbReference type="ARBA" id="ARBA00010617"/>
    </source>
</evidence>
<dbReference type="KEGG" id="osn:118760879"/>
<dbReference type="GO" id="GO:0004497">
    <property type="term" value="F:monooxygenase activity"/>
    <property type="evidence" value="ECO:0007669"/>
    <property type="project" value="InterPro"/>
</dbReference>
<dbReference type="InterPro" id="IPR001128">
    <property type="entry name" value="Cyt_P450"/>
</dbReference>
<dbReference type="InterPro" id="IPR036396">
    <property type="entry name" value="Cyt_P450_sf"/>
</dbReference>
<evidence type="ECO:0000313" key="3">
    <source>
        <dbReference type="Proteomes" id="UP000515154"/>
    </source>
</evidence>
<dbReference type="InterPro" id="IPR002401">
    <property type="entry name" value="Cyt_P450_E_grp-I"/>
</dbReference>
<keyword evidence="3" id="KW-1185">Reference proteome</keyword>
<sequence>MDFSSLLFTENVSVQSLLFGLVILLIIRWFMTPPKSNYNLPPGPRALPIIGNLLHVLSITDFYSMLKELRKQYGDIFKLKIGPYNYVFVCKTETILEGLVKKGQHLNGRSSLYALDKVFRNKGIFLVLENNGKTRESLPCQHFGI</sequence>
<comment type="similarity">
    <text evidence="1">Belongs to the cytochrome P450 family.</text>
</comment>
<dbReference type="AlphaFoldDB" id="A0A7E6EHK6"/>
<dbReference type="PANTHER" id="PTHR24299:SF21">
    <property type="entry name" value="OS09G0441600 PROTEIN"/>
    <property type="match status" value="1"/>
</dbReference>
<protein>
    <submittedName>
        <fullName evidence="4">Cytochrome P450 2B1-like</fullName>
    </submittedName>
</protein>
<proteinExistence type="inferred from homology"/>
<feature type="transmembrane region" description="Helical" evidence="2">
    <location>
        <begin position="46"/>
        <end position="66"/>
    </location>
</feature>
<name>A0A7E6EHK6_9MOLL</name>
<dbReference type="SUPFAM" id="SSF48264">
    <property type="entry name" value="Cytochrome P450"/>
    <property type="match status" value="1"/>
</dbReference>
<dbReference type="GO" id="GO:0016705">
    <property type="term" value="F:oxidoreductase activity, acting on paired donors, with incorporation or reduction of molecular oxygen"/>
    <property type="evidence" value="ECO:0007669"/>
    <property type="project" value="InterPro"/>
</dbReference>
<dbReference type="Gene3D" id="1.10.630.10">
    <property type="entry name" value="Cytochrome P450"/>
    <property type="match status" value="1"/>
</dbReference>